<evidence type="ECO:0000313" key="2">
    <source>
        <dbReference type="Proteomes" id="UP000285972"/>
    </source>
</evidence>
<dbReference type="KEGG" id="bgj:AWC36_19410"/>
<organism evidence="1 2">
    <name type="scientific">Brenneria goodwinii</name>
    <dbReference type="NCBI Taxonomy" id="1109412"/>
    <lineage>
        <taxon>Bacteria</taxon>
        <taxon>Pseudomonadati</taxon>
        <taxon>Pseudomonadota</taxon>
        <taxon>Gammaproteobacteria</taxon>
        <taxon>Enterobacterales</taxon>
        <taxon>Pectobacteriaceae</taxon>
        <taxon>Brenneria</taxon>
    </lineage>
</organism>
<dbReference type="GeneID" id="70908990"/>
<name>A0AAE8EN17_9GAMM</name>
<dbReference type="EMBL" id="MJLX01000032">
    <property type="protein sequence ID" value="RLM22692.1"/>
    <property type="molecule type" value="Genomic_DNA"/>
</dbReference>
<evidence type="ECO:0000313" key="1">
    <source>
        <dbReference type="EMBL" id="RLM22692.1"/>
    </source>
</evidence>
<sequence length="133" mass="14742">MTKIVKIASVVVIAALIFGSYKTASIALTDSADYSRSDWLTYKLIAPDEIKGAPLLTDDTTIHFRATDGNAPQIDEIEYSKDTNETMLADYLNSLGYSQVEDPVFGMRWAKEDSNKSAYITKTENAVKLTFTD</sequence>
<comment type="caution">
    <text evidence="1">The sequence shown here is derived from an EMBL/GenBank/DDBJ whole genome shotgun (WGS) entry which is preliminary data.</text>
</comment>
<dbReference type="Proteomes" id="UP000285972">
    <property type="component" value="Unassembled WGS sequence"/>
</dbReference>
<dbReference type="AlphaFoldDB" id="A0AAE8EN17"/>
<dbReference type="RefSeq" id="WP_095835283.1">
    <property type="nucleotide sequence ID" value="NZ_CP014137.1"/>
</dbReference>
<gene>
    <name evidence="1" type="ORF">BIY26_12560</name>
</gene>
<proteinExistence type="predicted"/>
<accession>A0AAE8EN17</accession>
<protein>
    <submittedName>
        <fullName evidence="1">Uncharacterized protein</fullName>
    </submittedName>
</protein>
<reference evidence="1 2" key="1">
    <citation type="submission" date="2016-09" db="EMBL/GenBank/DDBJ databases">
        <authorList>
            <person name="Doonan J."/>
            <person name="Pachebat J.A."/>
            <person name="Golyshin P.N."/>
            <person name="Denman S."/>
            <person name="Mcdonald J.E."/>
        </authorList>
    </citation>
    <scope>NUCLEOTIDE SEQUENCE [LARGE SCALE GENOMIC DNA]</scope>
    <source>
        <strain evidence="1 2">FRB141</strain>
    </source>
</reference>